<dbReference type="PANTHER" id="PTHR33397">
    <property type="entry name" value="UPF0331 PROTEIN YUTE"/>
    <property type="match status" value="1"/>
</dbReference>
<dbReference type="Pfam" id="PF01934">
    <property type="entry name" value="HepT-like"/>
    <property type="match status" value="1"/>
</dbReference>
<comment type="similarity">
    <text evidence="4">Belongs to the HepT RNase toxin family.</text>
</comment>
<name>A0A1F8BZI3_9BACT</name>
<dbReference type="PANTHER" id="PTHR33397:SF5">
    <property type="entry name" value="RNASE YUTE-RELATED"/>
    <property type="match status" value="1"/>
</dbReference>
<evidence type="ECO:0008006" key="7">
    <source>
        <dbReference type="Google" id="ProtNLM"/>
    </source>
</evidence>
<comment type="caution">
    <text evidence="5">The sequence shown here is derived from an EMBL/GenBank/DDBJ whole genome shotgun (WGS) entry which is preliminary data.</text>
</comment>
<dbReference type="NCBIfam" id="NF047751">
    <property type="entry name" value="HepT_toxin"/>
    <property type="match status" value="1"/>
</dbReference>
<accession>A0A1F8BZI3</accession>
<keyword evidence="2" id="KW-0540">Nuclease</keyword>
<evidence type="ECO:0000256" key="1">
    <source>
        <dbReference type="ARBA" id="ARBA00022649"/>
    </source>
</evidence>
<keyword evidence="3" id="KW-0378">Hydrolase</keyword>
<dbReference type="GO" id="GO:0004540">
    <property type="term" value="F:RNA nuclease activity"/>
    <property type="evidence" value="ECO:0007669"/>
    <property type="project" value="InterPro"/>
</dbReference>
<proteinExistence type="inferred from homology"/>
<dbReference type="InterPro" id="IPR008201">
    <property type="entry name" value="HepT-like"/>
</dbReference>
<evidence type="ECO:0000313" key="5">
    <source>
        <dbReference type="EMBL" id="OGM68765.1"/>
    </source>
</evidence>
<dbReference type="GO" id="GO:0016787">
    <property type="term" value="F:hydrolase activity"/>
    <property type="evidence" value="ECO:0007669"/>
    <property type="project" value="UniProtKB-KW"/>
</dbReference>
<dbReference type="EMBL" id="MGHL01000018">
    <property type="protein sequence ID" value="OGM68765.1"/>
    <property type="molecule type" value="Genomic_DNA"/>
</dbReference>
<dbReference type="GO" id="GO:0110001">
    <property type="term" value="C:toxin-antitoxin complex"/>
    <property type="evidence" value="ECO:0007669"/>
    <property type="project" value="InterPro"/>
</dbReference>
<sequence>MNTKQLDPSTETINERVAKIDEAIQELKEINLASREEFFADKTLQYAALYALIMGIEAICDIGNHLLSYYFGRGVKTYKDIITSLAEVEVIPQEFAKKTEKMPDFRNLAIHVYLKIDENEIYKYIPLAIEQFAEYARHFLKFIEINNQK</sequence>
<evidence type="ECO:0000256" key="2">
    <source>
        <dbReference type="ARBA" id="ARBA00022722"/>
    </source>
</evidence>
<keyword evidence="1" id="KW-1277">Toxin-antitoxin system</keyword>
<evidence type="ECO:0000256" key="3">
    <source>
        <dbReference type="ARBA" id="ARBA00022801"/>
    </source>
</evidence>
<evidence type="ECO:0000313" key="6">
    <source>
        <dbReference type="Proteomes" id="UP000178429"/>
    </source>
</evidence>
<organism evidence="5 6">
    <name type="scientific">Candidatus Woesebacteria bacterium RIFCSPLOWO2_01_FULL_44_14</name>
    <dbReference type="NCBI Taxonomy" id="1802525"/>
    <lineage>
        <taxon>Bacteria</taxon>
        <taxon>Candidatus Woeseibacteriota</taxon>
    </lineage>
</organism>
<protein>
    <recommendedName>
        <fullName evidence="7">DUF86 domain-containing protein</fullName>
    </recommendedName>
</protein>
<evidence type="ECO:0000256" key="4">
    <source>
        <dbReference type="ARBA" id="ARBA00024207"/>
    </source>
</evidence>
<dbReference type="STRING" id="1802525.A2975_02830"/>
<dbReference type="InterPro" id="IPR052379">
    <property type="entry name" value="Type_VII_TA_RNase"/>
</dbReference>
<reference evidence="5 6" key="1">
    <citation type="journal article" date="2016" name="Nat. Commun.">
        <title>Thousands of microbial genomes shed light on interconnected biogeochemical processes in an aquifer system.</title>
        <authorList>
            <person name="Anantharaman K."/>
            <person name="Brown C.T."/>
            <person name="Hug L.A."/>
            <person name="Sharon I."/>
            <person name="Castelle C.J."/>
            <person name="Probst A.J."/>
            <person name="Thomas B.C."/>
            <person name="Singh A."/>
            <person name="Wilkins M.J."/>
            <person name="Karaoz U."/>
            <person name="Brodie E.L."/>
            <person name="Williams K.H."/>
            <person name="Hubbard S.S."/>
            <person name="Banfield J.F."/>
        </authorList>
    </citation>
    <scope>NUCLEOTIDE SEQUENCE [LARGE SCALE GENOMIC DNA]</scope>
</reference>
<gene>
    <name evidence="5" type="ORF">A2975_02830</name>
</gene>
<dbReference type="InterPro" id="IPR037038">
    <property type="entry name" value="HepT-like_sf"/>
</dbReference>
<dbReference type="Proteomes" id="UP000178429">
    <property type="component" value="Unassembled WGS sequence"/>
</dbReference>
<dbReference type="AlphaFoldDB" id="A0A1F8BZI3"/>
<dbReference type="Gene3D" id="1.20.120.580">
    <property type="entry name" value="bsu32300-like"/>
    <property type="match status" value="1"/>
</dbReference>